<keyword evidence="5 11" id="KW-0436">Ligase</keyword>
<evidence type="ECO:0000256" key="1">
    <source>
        <dbReference type="ARBA" id="ARBA00004496"/>
    </source>
</evidence>
<dbReference type="SMART" id="SM01016">
    <property type="entry name" value="Arg_tRNA_synt_N"/>
    <property type="match status" value="1"/>
</dbReference>
<evidence type="ECO:0000256" key="10">
    <source>
        <dbReference type="ARBA" id="ARBA00049339"/>
    </source>
</evidence>
<dbReference type="Gene3D" id="3.30.1360.70">
    <property type="entry name" value="Arginyl tRNA synthetase N-terminal domain"/>
    <property type="match status" value="1"/>
</dbReference>
<keyword evidence="9 11" id="KW-0030">Aminoacyl-tRNA synthetase</keyword>
<evidence type="ECO:0000256" key="4">
    <source>
        <dbReference type="ARBA" id="ARBA00022490"/>
    </source>
</evidence>
<comment type="subunit">
    <text evidence="3 11">Monomer.</text>
</comment>
<dbReference type="GO" id="GO:0004814">
    <property type="term" value="F:arginine-tRNA ligase activity"/>
    <property type="evidence" value="ECO:0007669"/>
    <property type="project" value="UniProtKB-UniRule"/>
</dbReference>
<dbReference type="InterPro" id="IPR008909">
    <property type="entry name" value="DALR_anticod-bd"/>
</dbReference>
<dbReference type="GO" id="GO:0005737">
    <property type="term" value="C:cytoplasm"/>
    <property type="evidence" value="ECO:0007669"/>
    <property type="project" value="UniProtKB-SubCell"/>
</dbReference>
<dbReference type="InterPro" id="IPR036695">
    <property type="entry name" value="Arg-tRNA-synth_N_sf"/>
</dbReference>
<dbReference type="GO" id="GO:0006420">
    <property type="term" value="P:arginyl-tRNA aminoacylation"/>
    <property type="evidence" value="ECO:0007669"/>
    <property type="project" value="UniProtKB-UniRule"/>
</dbReference>
<dbReference type="RefSeq" id="WP_185691475.1">
    <property type="nucleotide sequence ID" value="NZ_JACHVA010000033.1"/>
</dbReference>
<dbReference type="PANTHER" id="PTHR11956:SF5">
    <property type="entry name" value="ARGININE--TRNA LIGASE, CYTOPLASMIC"/>
    <property type="match status" value="1"/>
</dbReference>
<dbReference type="SMART" id="SM00836">
    <property type="entry name" value="DALR_1"/>
    <property type="match status" value="1"/>
</dbReference>
<dbReference type="EMBL" id="JACHVA010000033">
    <property type="protein sequence ID" value="MBC2600737.1"/>
    <property type="molecule type" value="Genomic_DNA"/>
</dbReference>
<dbReference type="InterPro" id="IPR001412">
    <property type="entry name" value="aa-tRNA-synth_I_CS"/>
</dbReference>
<comment type="similarity">
    <text evidence="2 11 12">Belongs to the class-I aminoacyl-tRNA synthetase family.</text>
</comment>
<comment type="caution">
    <text evidence="15">The sequence shown here is derived from an EMBL/GenBank/DDBJ whole genome shotgun (WGS) entry which is preliminary data.</text>
</comment>
<dbReference type="PRINTS" id="PR01038">
    <property type="entry name" value="TRNASYNTHARG"/>
</dbReference>
<dbReference type="Pfam" id="PF05746">
    <property type="entry name" value="DALR_1"/>
    <property type="match status" value="1"/>
</dbReference>
<evidence type="ECO:0000256" key="3">
    <source>
        <dbReference type="ARBA" id="ARBA00011245"/>
    </source>
</evidence>
<evidence type="ECO:0000313" key="16">
    <source>
        <dbReference type="Proteomes" id="UP000525652"/>
    </source>
</evidence>
<evidence type="ECO:0000256" key="7">
    <source>
        <dbReference type="ARBA" id="ARBA00022840"/>
    </source>
</evidence>
<feature type="domain" description="Arginyl tRNA synthetase N-terminal" evidence="14">
    <location>
        <begin position="9"/>
        <end position="95"/>
    </location>
</feature>
<name>A0A7X1AVR7_9BACT</name>
<organism evidence="15 16">
    <name type="scientific">Puniceicoccus vermicola</name>
    <dbReference type="NCBI Taxonomy" id="388746"/>
    <lineage>
        <taxon>Bacteria</taxon>
        <taxon>Pseudomonadati</taxon>
        <taxon>Verrucomicrobiota</taxon>
        <taxon>Opitutia</taxon>
        <taxon>Puniceicoccales</taxon>
        <taxon>Puniceicoccaceae</taxon>
        <taxon>Puniceicoccus</taxon>
    </lineage>
</organism>
<comment type="catalytic activity">
    <reaction evidence="10 11">
        <text>tRNA(Arg) + L-arginine + ATP = L-arginyl-tRNA(Arg) + AMP + diphosphate</text>
        <dbReference type="Rhea" id="RHEA:20301"/>
        <dbReference type="Rhea" id="RHEA-COMP:9658"/>
        <dbReference type="Rhea" id="RHEA-COMP:9673"/>
        <dbReference type="ChEBI" id="CHEBI:30616"/>
        <dbReference type="ChEBI" id="CHEBI:32682"/>
        <dbReference type="ChEBI" id="CHEBI:33019"/>
        <dbReference type="ChEBI" id="CHEBI:78442"/>
        <dbReference type="ChEBI" id="CHEBI:78513"/>
        <dbReference type="ChEBI" id="CHEBI:456215"/>
        <dbReference type="EC" id="6.1.1.19"/>
    </reaction>
</comment>
<dbReference type="InterPro" id="IPR014729">
    <property type="entry name" value="Rossmann-like_a/b/a_fold"/>
</dbReference>
<evidence type="ECO:0000256" key="2">
    <source>
        <dbReference type="ARBA" id="ARBA00005594"/>
    </source>
</evidence>
<sequence length="587" mass="65692">MTPAFDLQYSITTWIQESAQELPDFPENFDPVVRPADPRFGDFQANGVLPLAKQLKTNPRQLATALMEKIAAHPSLSEEHFDLTIAGPGFINIRLKPAFLTAWTSAFNDPDRLADGLDHLYRGKTVVMDFSGPNTAKQMHVGHIRSTVIGEAISRLLSFCGAKVVRDNHIGDWGTQFGILLLACKRFGFDFDQDPVTALPALEDLYRQGNQLVEEDPEAKSEARQELVLLQNGDEERLEIWKKINELSQGAFNDLYRRLGVSFDLTLGESHYRDQVAGVCEQLESLKIAEESDGALVVFHPEHPRFNEQPFIIRKSDGASNYATTDLATVAYRCEELGASEIIYVTDGRQQDHFEQLFLTVNKWFAASGKEAPALRHVWFGTILGEGGKAIKTRSGGSVKLRDLIDEGVERARLIVDEKNPDLPDEEKDSIAEAVGIGAIRYADLMQNRTHDYVFSWDKMLSFDGNTAPYLLYAAARIHAIFRKAGLQPGEGEEQGDALQTEEEILLARQLALFPAAVAQVTQDLRPHFLCTYLFELANAFSSFYNANRVMVDNPAEQGRRLMLCSRTLLFLKTGLHLLGIETLEKM</sequence>
<dbReference type="InterPro" id="IPR035684">
    <property type="entry name" value="ArgRS_core"/>
</dbReference>
<dbReference type="SUPFAM" id="SSF55190">
    <property type="entry name" value="Arginyl-tRNA synthetase (ArgRS), N-terminal 'additional' domain"/>
    <property type="match status" value="1"/>
</dbReference>
<dbReference type="AlphaFoldDB" id="A0A7X1AVR7"/>
<reference evidence="15 16" key="1">
    <citation type="submission" date="2020-07" db="EMBL/GenBank/DDBJ databases">
        <authorList>
            <person name="Feng X."/>
        </authorList>
    </citation>
    <scope>NUCLEOTIDE SEQUENCE [LARGE SCALE GENOMIC DNA]</scope>
    <source>
        <strain evidence="15 16">JCM14086</strain>
    </source>
</reference>
<dbReference type="FunFam" id="3.40.50.620:FF:000116">
    <property type="entry name" value="Arginine--tRNA ligase"/>
    <property type="match status" value="1"/>
</dbReference>
<dbReference type="FunFam" id="1.10.730.10:FF:000006">
    <property type="entry name" value="Arginyl-tRNA synthetase 2, mitochondrial"/>
    <property type="match status" value="1"/>
</dbReference>
<evidence type="ECO:0000256" key="5">
    <source>
        <dbReference type="ARBA" id="ARBA00022598"/>
    </source>
</evidence>
<evidence type="ECO:0000256" key="11">
    <source>
        <dbReference type="HAMAP-Rule" id="MF_00123"/>
    </source>
</evidence>
<dbReference type="Proteomes" id="UP000525652">
    <property type="component" value="Unassembled WGS sequence"/>
</dbReference>
<accession>A0A7X1AVR7</accession>
<dbReference type="GO" id="GO:0005524">
    <property type="term" value="F:ATP binding"/>
    <property type="evidence" value="ECO:0007669"/>
    <property type="project" value="UniProtKB-UniRule"/>
</dbReference>
<evidence type="ECO:0000256" key="6">
    <source>
        <dbReference type="ARBA" id="ARBA00022741"/>
    </source>
</evidence>
<dbReference type="InterPro" id="IPR001278">
    <property type="entry name" value="Arg-tRNA-ligase"/>
</dbReference>
<keyword evidence="6 11" id="KW-0547">Nucleotide-binding</keyword>
<feature type="short sequence motif" description="'HIGH' region" evidence="11">
    <location>
        <begin position="133"/>
        <end position="143"/>
    </location>
</feature>
<dbReference type="SUPFAM" id="SSF47323">
    <property type="entry name" value="Anticodon-binding domain of a subclass of class I aminoacyl-tRNA synthetases"/>
    <property type="match status" value="1"/>
</dbReference>
<dbReference type="NCBIfam" id="TIGR00456">
    <property type="entry name" value="argS"/>
    <property type="match status" value="1"/>
</dbReference>
<keyword evidence="16" id="KW-1185">Reference proteome</keyword>
<dbReference type="EC" id="6.1.1.19" evidence="11"/>
<dbReference type="Pfam" id="PF03485">
    <property type="entry name" value="Arg_tRNA_synt_N"/>
    <property type="match status" value="1"/>
</dbReference>
<dbReference type="Gene3D" id="3.40.50.620">
    <property type="entry name" value="HUPs"/>
    <property type="match status" value="1"/>
</dbReference>
<dbReference type="HAMAP" id="MF_00123">
    <property type="entry name" value="Arg_tRNA_synth"/>
    <property type="match status" value="1"/>
</dbReference>
<evidence type="ECO:0000256" key="9">
    <source>
        <dbReference type="ARBA" id="ARBA00023146"/>
    </source>
</evidence>
<keyword evidence="8 11" id="KW-0648">Protein biosynthesis</keyword>
<evidence type="ECO:0000259" key="14">
    <source>
        <dbReference type="SMART" id="SM01016"/>
    </source>
</evidence>
<comment type="subcellular location">
    <subcellularLocation>
        <location evidence="1 11">Cytoplasm</location>
    </subcellularLocation>
</comment>
<dbReference type="InterPro" id="IPR009080">
    <property type="entry name" value="tRNAsynth_Ia_anticodon-bd"/>
</dbReference>
<dbReference type="Gene3D" id="1.10.730.10">
    <property type="entry name" value="Isoleucyl-tRNA Synthetase, Domain 1"/>
    <property type="match status" value="1"/>
</dbReference>
<evidence type="ECO:0000259" key="13">
    <source>
        <dbReference type="SMART" id="SM00836"/>
    </source>
</evidence>
<dbReference type="PANTHER" id="PTHR11956">
    <property type="entry name" value="ARGINYL-TRNA SYNTHETASE"/>
    <property type="match status" value="1"/>
</dbReference>
<dbReference type="InterPro" id="IPR005148">
    <property type="entry name" value="Arg-tRNA-synth_N"/>
</dbReference>
<evidence type="ECO:0000256" key="12">
    <source>
        <dbReference type="RuleBase" id="RU363038"/>
    </source>
</evidence>
<dbReference type="CDD" id="cd07956">
    <property type="entry name" value="Anticodon_Ia_Arg"/>
    <property type="match status" value="1"/>
</dbReference>
<keyword evidence="7 11" id="KW-0067">ATP-binding</keyword>
<dbReference type="Pfam" id="PF00750">
    <property type="entry name" value="tRNA-synt_1d"/>
    <property type="match status" value="1"/>
</dbReference>
<feature type="domain" description="DALR anticodon binding" evidence="13">
    <location>
        <begin position="471"/>
        <end position="587"/>
    </location>
</feature>
<evidence type="ECO:0000313" key="15">
    <source>
        <dbReference type="EMBL" id="MBC2600737.1"/>
    </source>
</evidence>
<gene>
    <name evidence="11 15" type="primary">argS</name>
    <name evidence="15" type="ORF">H5P30_02960</name>
</gene>
<dbReference type="CDD" id="cd00671">
    <property type="entry name" value="ArgRS_core"/>
    <property type="match status" value="1"/>
</dbReference>
<keyword evidence="4 11" id="KW-0963">Cytoplasm</keyword>
<proteinExistence type="inferred from homology"/>
<dbReference type="SUPFAM" id="SSF52374">
    <property type="entry name" value="Nucleotidylyl transferase"/>
    <property type="match status" value="1"/>
</dbReference>
<evidence type="ECO:0000256" key="8">
    <source>
        <dbReference type="ARBA" id="ARBA00022917"/>
    </source>
</evidence>
<dbReference type="PROSITE" id="PS00178">
    <property type="entry name" value="AA_TRNA_LIGASE_I"/>
    <property type="match status" value="1"/>
</dbReference>
<protein>
    <recommendedName>
        <fullName evidence="11">Arginine--tRNA ligase</fullName>
        <ecNumber evidence="11">6.1.1.19</ecNumber>
    </recommendedName>
    <alternativeName>
        <fullName evidence="11">Arginyl-tRNA synthetase</fullName>
        <shortName evidence="11">ArgRS</shortName>
    </alternativeName>
</protein>